<dbReference type="AlphaFoldDB" id="A0A939KH71"/>
<dbReference type="InterPro" id="IPR043129">
    <property type="entry name" value="ATPase_NBD"/>
</dbReference>
<comment type="similarity">
    <text evidence="1">Belongs to the ROK (NagC/XylR) family.</text>
</comment>
<dbReference type="Proteomes" id="UP000664218">
    <property type="component" value="Unassembled WGS sequence"/>
</dbReference>
<dbReference type="EMBL" id="JAFNJU010000006">
    <property type="protein sequence ID" value="MBO1265154.1"/>
    <property type="molecule type" value="Genomic_DNA"/>
</dbReference>
<reference evidence="2" key="1">
    <citation type="submission" date="2021-03" db="EMBL/GenBank/DDBJ databases">
        <title>Proteiniclasticum marinus sp. nov., isolated from tidal flat sediment.</title>
        <authorList>
            <person name="Namirimu T."/>
            <person name="Yang J.-A."/>
            <person name="Yang S.-H."/>
            <person name="Kim Y.-J."/>
            <person name="Kwon K.K."/>
        </authorList>
    </citation>
    <scope>NUCLEOTIDE SEQUENCE</scope>
    <source>
        <strain evidence="2">SCR006</strain>
    </source>
</reference>
<dbReference type="PANTHER" id="PTHR18964:SF165">
    <property type="entry name" value="BETA-GLUCOSIDE KINASE"/>
    <property type="match status" value="1"/>
</dbReference>
<dbReference type="InterPro" id="IPR000600">
    <property type="entry name" value="ROK"/>
</dbReference>
<keyword evidence="3" id="KW-1185">Reference proteome</keyword>
<evidence type="ECO:0000256" key="1">
    <source>
        <dbReference type="ARBA" id="ARBA00006479"/>
    </source>
</evidence>
<evidence type="ECO:0000313" key="2">
    <source>
        <dbReference type="EMBL" id="MBO1265154.1"/>
    </source>
</evidence>
<dbReference type="PANTHER" id="PTHR18964">
    <property type="entry name" value="ROK (REPRESSOR, ORF, KINASE) FAMILY"/>
    <property type="match status" value="1"/>
</dbReference>
<dbReference type="SUPFAM" id="SSF53067">
    <property type="entry name" value="Actin-like ATPase domain"/>
    <property type="match status" value="1"/>
</dbReference>
<proteinExistence type="inferred from homology"/>
<dbReference type="Gene3D" id="3.30.420.40">
    <property type="match status" value="2"/>
</dbReference>
<dbReference type="RefSeq" id="WP_207599676.1">
    <property type="nucleotide sequence ID" value="NZ_JAFNJU010000006.1"/>
</dbReference>
<dbReference type="Pfam" id="PF00480">
    <property type="entry name" value="ROK"/>
    <property type="match status" value="1"/>
</dbReference>
<organism evidence="2 3">
    <name type="scientific">Proteiniclasticum aestuarii</name>
    <dbReference type="NCBI Taxonomy" id="2817862"/>
    <lineage>
        <taxon>Bacteria</taxon>
        <taxon>Bacillati</taxon>
        <taxon>Bacillota</taxon>
        <taxon>Clostridia</taxon>
        <taxon>Eubacteriales</taxon>
        <taxon>Clostridiaceae</taxon>
        <taxon>Proteiniclasticum</taxon>
    </lineage>
</organism>
<evidence type="ECO:0000313" key="3">
    <source>
        <dbReference type="Proteomes" id="UP000664218"/>
    </source>
</evidence>
<protein>
    <submittedName>
        <fullName evidence="2">ROK family protein</fullName>
    </submittedName>
</protein>
<accession>A0A939KH71</accession>
<sequence length="294" mass="31631">MKILCADIGGTSIKAAIIEETGNTIEFKEAPTESALGGSHVMENLIRLLRSYEEEYEAVGISTAGQVDSVKGEIIYANENIPGYTGMKVKAMLEEEFSLPVRVENDVNCAALGEAWFGSGKESTDLICLTYGTGIGGSIIMDRKVYGGESGIAGEFGHMVIHPGGRDCNCGKKGCYESYASARVLVKEAMKMDPGCDNGRKLFQRIQEGDVLMTELLDAWAKEVSYGLVNIIHIFNPALIVLGGGVLEQDLAFEAIRKHTFSQIMNSFKNVRLVKASLGNKAGLLGAASLFLNS</sequence>
<dbReference type="CDD" id="cd24068">
    <property type="entry name" value="ASKHA_NBD_ROK_FnNanK-like"/>
    <property type="match status" value="1"/>
</dbReference>
<comment type="caution">
    <text evidence="2">The sequence shown here is derived from an EMBL/GenBank/DDBJ whole genome shotgun (WGS) entry which is preliminary data.</text>
</comment>
<gene>
    <name evidence="2" type="ORF">J3A84_08960</name>
</gene>
<name>A0A939KH71_9CLOT</name>